<feature type="compositionally biased region" description="Basic and acidic residues" evidence="1">
    <location>
        <begin position="52"/>
        <end position="65"/>
    </location>
</feature>
<accession>A0A8H3MAR9</accession>
<evidence type="ECO:0000256" key="1">
    <source>
        <dbReference type="SAM" id="MobiDB-lite"/>
    </source>
</evidence>
<name>A0A8H3MAR9_9GLOM</name>
<feature type="compositionally biased region" description="Polar residues" evidence="1">
    <location>
        <begin position="24"/>
        <end position="39"/>
    </location>
</feature>
<gene>
    <name evidence="2" type="ORF">RCL2_002708600</name>
</gene>
<reference evidence="2" key="1">
    <citation type="submission" date="2019-10" db="EMBL/GenBank/DDBJ databases">
        <title>Conservation and host-specific expression of non-tandemly repeated heterogenous ribosome RNA gene in arbuscular mycorrhizal fungi.</title>
        <authorList>
            <person name="Maeda T."/>
            <person name="Kobayashi Y."/>
            <person name="Nakagawa T."/>
            <person name="Ezawa T."/>
            <person name="Yamaguchi K."/>
            <person name="Bino T."/>
            <person name="Nishimoto Y."/>
            <person name="Shigenobu S."/>
            <person name="Kawaguchi M."/>
        </authorList>
    </citation>
    <scope>NUCLEOTIDE SEQUENCE</scope>
    <source>
        <strain evidence="2">HR1</strain>
    </source>
</reference>
<evidence type="ECO:0000313" key="3">
    <source>
        <dbReference type="Proteomes" id="UP000615446"/>
    </source>
</evidence>
<protein>
    <submittedName>
        <fullName evidence="2">Uncharacterized protein</fullName>
    </submittedName>
</protein>
<comment type="caution">
    <text evidence="2">The sequence shown here is derived from an EMBL/GenBank/DDBJ whole genome shotgun (WGS) entry which is preliminary data.</text>
</comment>
<feature type="region of interest" description="Disordered" evidence="1">
    <location>
        <begin position="14"/>
        <end position="66"/>
    </location>
</feature>
<evidence type="ECO:0000313" key="2">
    <source>
        <dbReference type="EMBL" id="GET00637.1"/>
    </source>
</evidence>
<dbReference type="AlphaFoldDB" id="A0A8H3MAR9"/>
<proteinExistence type="predicted"/>
<dbReference type="EMBL" id="BLAL01000286">
    <property type="protein sequence ID" value="GET00637.1"/>
    <property type="molecule type" value="Genomic_DNA"/>
</dbReference>
<dbReference type="Proteomes" id="UP000615446">
    <property type="component" value="Unassembled WGS sequence"/>
</dbReference>
<sequence length="82" mass="9925">MDYKYHEYEYYTGFDQKTNRPKQHTNGDNQKYSKFSNTPFDEVFPSKSKSRARAEKQKEIKETHKLKSNMTYSRKFNVACLR</sequence>
<organism evidence="2 3">
    <name type="scientific">Rhizophagus clarus</name>
    <dbReference type="NCBI Taxonomy" id="94130"/>
    <lineage>
        <taxon>Eukaryota</taxon>
        <taxon>Fungi</taxon>
        <taxon>Fungi incertae sedis</taxon>
        <taxon>Mucoromycota</taxon>
        <taxon>Glomeromycotina</taxon>
        <taxon>Glomeromycetes</taxon>
        <taxon>Glomerales</taxon>
        <taxon>Glomeraceae</taxon>
        <taxon>Rhizophagus</taxon>
    </lineage>
</organism>